<dbReference type="Gene3D" id="1.25.10.10">
    <property type="entry name" value="Leucine-rich Repeat Variant"/>
    <property type="match status" value="1"/>
</dbReference>
<dbReference type="OMA" id="CAILSCI"/>
<protein>
    <submittedName>
        <fullName evidence="2">FH1/FH2 domain-containing protein</fullName>
    </submittedName>
</protein>
<feature type="domain" description="FHOD1 N-terminal GTPase-binding" evidence="1">
    <location>
        <begin position="8"/>
        <end position="62"/>
    </location>
</feature>
<reference evidence="2 3" key="1">
    <citation type="journal article" date="2014" name="Curr. Biol.">
        <title>The genome of the clonal raider ant Cerapachys biroi.</title>
        <authorList>
            <person name="Oxley P.R."/>
            <person name="Ji L."/>
            <person name="Fetter-Pruneda I."/>
            <person name="McKenzie S.K."/>
            <person name="Li C."/>
            <person name="Hu H."/>
            <person name="Zhang G."/>
            <person name="Kronauer D.J."/>
        </authorList>
    </citation>
    <scope>NUCLEOTIDE SEQUENCE [LARGE SCALE GENOMIC DNA]</scope>
</reference>
<proteinExistence type="predicted"/>
<dbReference type="AlphaFoldDB" id="A0A026WYE5"/>
<dbReference type="InterPro" id="IPR041387">
    <property type="entry name" value="FHOD1_GBD_N"/>
</dbReference>
<dbReference type="InterPro" id="IPR011989">
    <property type="entry name" value="ARM-like"/>
</dbReference>
<organism evidence="2 3">
    <name type="scientific">Ooceraea biroi</name>
    <name type="common">Clonal raider ant</name>
    <name type="synonym">Cerapachys biroi</name>
    <dbReference type="NCBI Taxonomy" id="2015173"/>
    <lineage>
        <taxon>Eukaryota</taxon>
        <taxon>Metazoa</taxon>
        <taxon>Ecdysozoa</taxon>
        <taxon>Arthropoda</taxon>
        <taxon>Hexapoda</taxon>
        <taxon>Insecta</taxon>
        <taxon>Pterygota</taxon>
        <taxon>Neoptera</taxon>
        <taxon>Endopterygota</taxon>
        <taxon>Hymenoptera</taxon>
        <taxon>Apocrita</taxon>
        <taxon>Aculeata</taxon>
        <taxon>Formicoidea</taxon>
        <taxon>Formicidae</taxon>
        <taxon>Dorylinae</taxon>
        <taxon>Ooceraea</taxon>
    </lineage>
</organism>
<keyword evidence="3" id="KW-1185">Reference proteome</keyword>
<dbReference type="Pfam" id="PF18382">
    <property type="entry name" value="Formin_GBD_N"/>
    <property type="match status" value="1"/>
</dbReference>
<dbReference type="OrthoDB" id="9806920at2759"/>
<sequence>MYRQMFFTCQVQYLNDVDPFSYPTLYPDDDPPNHTFSVTLPLINQLAAVHRLLRAPHRVSRCFRPIFAAI</sequence>
<dbReference type="EMBL" id="KK107069">
    <property type="protein sequence ID" value="EZA60776.1"/>
    <property type="molecule type" value="Genomic_DNA"/>
</dbReference>
<evidence type="ECO:0000313" key="3">
    <source>
        <dbReference type="Proteomes" id="UP000053097"/>
    </source>
</evidence>
<evidence type="ECO:0000313" key="2">
    <source>
        <dbReference type="EMBL" id="EZA60776.1"/>
    </source>
</evidence>
<accession>A0A026WYE5</accession>
<gene>
    <name evidence="2" type="ORF">X777_14017</name>
</gene>
<dbReference type="Proteomes" id="UP000053097">
    <property type="component" value="Unassembled WGS sequence"/>
</dbReference>
<name>A0A026WYE5_OOCBI</name>
<evidence type="ECO:0000259" key="1">
    <source>
        <dbReference type="Pfam" id="PF18382"/>
    </source>
</evidence>